<gene>
    <name evidence="4" type="primary">yhgD</name>
    <name evidence="4" type="ORF">Airi02_074780</name>
</gene>
<dbReference type="AlphaFoldDB" id="A0A9W6S9K3"/>
<accession>A0A9W6S9K3</accession>
<dbReference type="EMBL" id="BSTK01000013">
    <property type="protein sequence ID" value="GLY89549.1"/>
    <property type="molecule type" value="Genomic_DNA"/>
</dbReference>
<dbReference type="InterPro" id="IPR050109">
    <property type="entry name" value="HTH-type_TetR-like_transc_reg"/>
</dbReference>
<protein>
    <submittedName>
        <fullName evidence="4">TetR family transcriptional regulator</fullName>
    </submittedName>
</protein>
<dbReference type="SUPFAM" id="SSF46689">
    <property type="entry name" value="Homeodomain-like"/>
    <property type="match status" value="1"/>
</dbReference>
<dbReference type="PANTHER" id="PTHR30055:SF222">
    <property type="entry name" value="REGULATORY PROTEIN"/>
    <property type="match status" value="1"/>
</dbReference>
<dbReference type="Proteomes" id="UP001165074">
    <property type="component" value="Unassembled WGS sequence"/>
</dbReference>
<sequence>MARPKSEDKRDALMAAATRVIAAQGLSAPTAVIAREAGVSNGSLFTYFETKADLFSRLYLELKTGMAAAALEGLPAEAPLREQFSHMWSNWMRWATSNPGKRRALALLGVSDDIAQESRAASHQAMAAIAGMLERARSDGPMRDTSMEFVAALMNALAEATMDFMVNDPAHADEHCRAGFDALCRTLGC</sequence>
<name>A0A9W6S9K3_9ACTN</name>
<proteinExistence type="predicted"/>
<comment type="caution">
    <text evidence="4">The sequence shown here is derived from an EMBL/GenBank/DDBJ whole genome shotgun (WGS) entry which is preliminary data.</text>
</comment>
<evidence type="ECO:0000259" key="3">
    <source>
        <dbReference type="PROSITE" id="PS50977"/>
    </source>
</evidence>
<dbReference type="InterPro" id="IPR009057">
    <property type="entry name" value="Homeodomain-like_sf"/>
</dbReference>
<dbReference type="GO" id="GO:0003677">
    <property type="term" value="F:DNA binding"/>
    <property type="evidence" value="ECO:0007669"/>
    <property type="project" value="UniProtKB-UniRule"/>
</dbReference>
<evidence type="ECO:0000313" key="4">
    <source>
        <dbReference type="EMBL" id="GLY89549.1"/>
    </source>
</evidence>
<dbReference type="Gene3D" id="1.10.357.10">
    <property type="entry name" value="Tetracycline Repressor, domain 2"/>
    <property type="match status" value="1"/>
</dbReference>
<keyword evidence="1 2" id="KW-0238">DNA-binding</keyword>
<dbReference type="PROSITE" id="PS50977">
    <property type="entry name" value="HTH_TETR_2"/>
    <property type="match status" value="1"/>
</dbReference>
<evidence type="ECO:0000256" key="2">
    <source>
        <dbReference type="PROSITE-ProRule" id="PRU00335"/>
    </source>
</evidence>
<feature type="domain" description="HTH tetR-type" evidence="3">
    <location>
        <begin position="7"/>
        <end position="66"/>
    </location>
</feature>
<evidence type="ECO:0000256" key="1">
    <source>
        <dbReference type="ARBA" id="ARBA00023125"/>
    </source>
</evidence>
<dbReference type="GO" id="GO:0006355">
    <property type="term" value="P:regulation of DNA-templated transcription"/>
    <property type="evidence" value="ECO:0007669"/>
    <property type="project" value="UniProtKB-ARBA"/>
</dbReference>
<dbReference type="PANTHER" id="PTHR30055">
    <property type="entry name" value="HTH-TYPE TRANSCRIPTIONAL REGULATOR RUTR"/>
    <property type="match status" value="1"/>
</dbReference>
<evidence type="ECO:0000313" key="5">
    <source>
        <dbReference type="Proteomes" id="UP001165074"/>
    </source>
</evidence>
<dbReference type="Pfam" id="PF00440">
    <property type="entry name" value="TetR_N"/>
    <property type="match status" value="1"/>
</dbReference>
<dbReference type="InterPro" id="IPR036271">
    <property type="entry name" value="Tet_transcr_reg_TetR-rel_C_sf"/>
</dbReference>
<dbReference type="InterPro" id="IPR001647">
    <property type="entry name" value="HTH_TetR"/>
</dbReference>
<dbReference type="PRINTS" id="PR00455">
    <property type="entry name" value="HTHTETR"/>
</dbReference>
<dbReference type="RefSeq" id="WP_285579890.1">
    <property type="nucleotide sequence ID" value="NZ_BSTK01000013.1"/>
</dbReference>
<dbReference type="SUPFAM" id="SSF48498">
    <property type="entry name" value="Tetracyclin repressor-like, C-terminal domain"/>
    <property type="match status" value="1"/>
</dbReference>
<reference evidence="4" key="1">
    <citation type="submission" date="2023-03" db="EMBL/GenBank/DDBJ databases">
        <title>Actinoallomurus iriomotensis NBRC 103684.</title>
        <authorList>
            <person name="Ichikawa N."/>
            <person name="Sato H."/>
            <person name="Tonouchi N."/>
        </authorList>
    </citation>
    <scope>NUCLEOTIDE SEQUENCE</scope>
    <source>
        <strain evidence="4">NBRC 103684</strain>
    </source>
</reference>
<organism evidence="4 5">
    <name type="scientific">Actinoallomurus iriomotensis</name>
    <dbReference type="NCBI Taxonomy" id="478107"/>
    <lineage>
        <taxon>Bacteria</taxon>
        <taxon>Bacillati</taxon>
        <taxon>Actinomycetota</taxon>
        <taxon>Actinomycetes</taxon>
        <taxon>Streptosporangiales</taxon>
        <taxon>Thermomonosporaceae</taxon>
        <taxon>Actinoallomurus</taxon>
    </lineage>
</organism>
<feature type="DNA-binding region" description="H-T-H motif" evidence="2">
    <location>
        <begin position="29"/>
        <end position="48"/>
    </location>
</feature>
<keyword evidence="5" id="KW-1185">Reference proteome</keyword>